<accession>A0A3Q0FYG8</accession>
<keyword evidence="6" id="KW-1185">Reference proteome</keyword>
<keyword evidence="3" id="KW-0472">Membrane</keyword>
<protein>
    <submittedName>
        <fullName evidence="7">Protein KASH5</fullName>
    </submittedName>
</protein>
<evidence type="ECO:0000256" key="3">
    <source>
        <dbReference type="SAM" id="Phobius"/>
    </source>
</evidence>
<dbReference type="GeneID" id="102385233"/>
<dbReference type="GO" id="GO:0034397">
    <property type="term" value="P:telomere localization"/>
    <property type="evidence" value="ECO:0007669"/>
    <property type="project" value="InterPro"/>
</dbReference>
<dbReference type="GO" id="GO:0007129">
    <property type="term" value="P:homologous chromosome pairing at meiosis"/>
    <property type="evidence" value="ECO:0007669"/>
    <property type="project" value="TreeGrafter"/>
</dbReference>
<dbReference type="PANTHER" id="PTHR47300:SF1">
    <property type="entry name" value="PROTEIN KASH5"/>
    <property type="match status" value="1"/>
</dbReference>
<dbReference type="GO" id="GO:0005640">
    <property type="term" value="C:nuclear outer membrane"/>
    <property type="evidence" value="ECO:0007669"/>
    <property type="project" value="TreeGrafter"/>
</dbReference>
<dbReference type="RefSeq" id="XP_025052312.1">
    <property type="nucleotide sequence ID" value="XM_025196527.1"/>
</dbReference>
<dbReference type="GO" id="GO:0000800">
    <property type="term" value="C:lateral element"/>
    <property type="evidence" value="ECO:0007669"/>
    <property type="project" value="TreeGrafter"/>
</dbReference>
<proteinExistence type="predicted"/>
<sequence length="698" mass="77957">MASEGMLSFQKEACLWLSNEASSCGETDQLVSISESQSFKPKEDGISTELSMVVSPGMSWNSLVLSTKSSIPSGGGCSEEHVLNCTFEACDPEQTGKVPVFRIIEYLQAMTGQSCEEGRLQSLYKMLDPEERGVAVDLPTFHAVMKDWISDCRRDGGLECTKEQDKFVDNICLLPSGKKRKAAGNAAQLEGYGGDFNTSNLEEAVALASIIEDLECSNKKLAVQNAKLQRTIESAEEINSRLTEEISELKGQLRGMQQALEQAKYIANELEDLKAIEKRLEEEKVRLHTQAQQLEKEQQCLSVQVDDLQEENRKLITEREGKRQKIEVLGTEKAEMKSQLCEYERVISCKDAALTEKTNWAEELAATVEEYRMVVQEQRLEINRLQDHLCHTYNDLAVLPTEFLDEVKASVKGHANWIPVQPLCVEIEEIQQRTGTDEPYLPSPLCGMLQSSGAHVLALSPVKKSTVMDPVDSMAIAEEQDLEEAKGTKAKLLGTLSLPQWSTLGEAKLQSHEDQQQLTPEGSDSREERREQIFPAREESHKHGGEKQVELAQGTRKEKCPPEAHVLPYPEQVVNSNCQEVGHAETIVSRPVESKPGTALENYARVQNLLGPSRQTEPWNCWLGVLALWLLSALGALLVHPWAHLPHRCLLLGLLSILFLLPVLFCLGPPYRQHLAWTMPRGAAWPYLQLRYLGPPPT</sequence>
<evidence type="ECO:0000259" key="5">
    <source>
        <dbReference type="Pfam" id="PF14662"/>
    </source>
</evidence>
<dbReference type="InterPro" id="IPR028168">
    <property type="entry name" value="KASH5_CC"/>
</dbReference>
<feature type="domain" description="KASH5-like coiled-coil" evidence="5">
    <location>
        <begin position="204"/>
        <end position="390"/>
    </location>
</feature>
<feature type="coiled-coil region" evidence="1">
    <location>
        <begin position="361"/>
        <end position="388"/>
    </location>
</feature>
<dbReference type="PANTHER" id="PTHR47300">
    <property type="entry name" value="PROTEIN KASH5"/>
    <property type="match status" value="1"/>
</dbReference>
<keyword evidence="1" id="KW-0175">Coiled coil</keyword>
<feature type="coiled-coil region" evidence="1">
    <location>
        <begin position="211"/>
        <end position="325"/>
    </location>
</feature>
<dbReference type="CTD" id="147872"/>
<evidence type="ECO:0000313" key="6">
    <source>
        <dbReference type="Proteomes" id="UP000189705"/>
    </source>
</evidence>
<dbReference type="GO" id="GO:0007015">
    <property type="term" value="P:actin filament organization"/>
    <property type="evidence" value="ECO:0007669"/>
    <property type="project" value="TreeGrafter"/>
</dbReference>
<dbReference type="InterPro" id="IPR028170">
    <property type="entry name" value="KASH5"/>
</dbReference>
<keyword evidence="3" id="KW-1133">Transmembrane helix</keyword>
<feature type="domain" description="Protein KASH5 EF-hand-like" evidence="4">
    <location>
        <begin position="85"/>
        <end position="149"/>
    </location>
</feature>
<dbReference type="STRING" id="38654.A0A3Q0FYG8"/>
<dbReference type="GO" id="GO:0090619">
    <property type="term" value="C:meiotic spindle pole"/>
    <property type="evidence" value="ECO:0007669"/>
    <property type="project" value="TreeGrafter"/>
</dbReference>
<dbReference type="GO" id="GO:0000781">
    <property type="term" value="C:chromosome, telomeric region"/>
    <property type="evidence" value="ECO:0007669"/>
    <property type="project" value="TreeGrafter"/>
</dbReference>
<evidence type="ECO:0000259" key="4">
    <source>
        <dbReference type="Pfam" id="PF14658"/>
    </source>
</evidence>
<dbReference type="AlphaFoldDB" id="A0A3Q0FYG8"/>
<feature type="transmembrane region" description="Helical" evidence="3">
    <location>
        <begin position="622"/>
        <end position="643"/>
    </location>
</feature>
<evidence type="ECO:0000256" key="2">
    <source>
        <dbReference type="SAM" id="MobiDB-lite"/>
    </source>
</evidence>
<dbReference type="Pfam" id="PF14662">
    <property type="entry name" value="KASH_CCD"/>
    <property type="match status" value="1"/>
</dbReference>
<dbReference type="Proteomes" id="UP000189705">
    <property type="component" value="Unplaced"/>
</dbReference>
<reference evidence="7" key="1">
    <citation type="submission" date="2025-08" db="UniProtKB">
        <authorList>
            <consortium name="RefSeq"/>
        </authorList>
    </citation>
    <scope>IDENTIFICATION</scope>
</reference>
<dbReference type="Pfam" id="PF14658">
    <property type="entry name" value="EF-hand_9"/>
    <property type="match status" value="1"/>
</dbReference>
<organism evidence="6 7">
    <name type="scientific">Alligator sinensis</name>
    <name type="common">Chinese alligator</name>
    <dbReference type="NCBI Taxonomy" id="38654"/>
    <lineage>
        <taxon>Eukaryota</taxon>
        <taxon>Metazoa</taxon>
        <taxon>Chordata</taxon>
        <taxon>Craniata</taxon>
        <taxon>Vertebrata</taxon>
        <taxon>Euteleostomi</taxon>
        <taxon>Archelosauria</taxon>
        <taxon>Archosauria</taxon>
        <taxon>Crocodylia</taxon>
        <taxon>Alligatoridae</taxon>
        <taxon>Alligatorinae</taxon>
        <taxon>Alligator</taxon>
    </lineage>
</organism>
<gene>
    <name evidence="7" type="primary">CCDC155</name>
</gene>
<name>A0A3Q0FYG8_ALLSI</name>
<feature type="region of interest" description="Disordered" evidence="2">
    <location>
        <begin position="508"/>
        <end position="530"/>
    </location>
</feature>
<evidence type="ECO:0000256" key="1">
    <source>
        <dbReference type="SAM" id="Coils"/>
    </source>
</evidence>
<feature type="transmembrane region" description="Helical" evidence="3">
    <location>
        <begin position="650"/>
        <end position="671"/>
    </location>
</feature>
<dbReference type="InParanoid" id="A0A3Q0FYG8"/>
<dbReference type="GO" id="GO:0051653">
    <property type="term" value="P:spindle localization"/>
    <property type="evidence" value="ECO:0007669"/>
    <property type="project" value="TreeGrafter"/>
</dbReference>
<dbReference type="GO" id="GO:0051225">
    <property type="term" value="P:spindle assembly"/>
    <property type="evidence" value="ECO:0007669"/>
    <property type="project" value="TreeGrafter"/>
</dbReference>
<keyword evidence="3" id="KW-0812">Transmembrane</keyword>
<dbReference type="GO" id="GO:0070840">
    <property type="term" value="F:dynein complex binding"/>
    <property type="evidence" value="ECO:0007669"/>
    <property type="project" value="TreeGrafter"/>
</dbReference>
<dbReference type="KEGG" id="asn:102385233"/>
<dbReference type="GO" id="GO:0090220">
    <property type="term" value="P:chromosome localization to nuclear envelope involved in homologous chromosome segregation"/>
    <property type="evidence" value="ECO:0007669"/>
    <property type="project" value="TreeGrafter"/>
</dbReference>
<dbReference type="InterPro" id="IPR039508">
    <property type="entry name" value="KASH5_EF-hand-like_dom"/>
</dbReference>
<evidence type="ECO:0000313" key="7">
    <source>
        <dbReference type="RefSeq" id="XP_025052312.1"/>
    </source>
</evidence>
<dbReference type="GO" id="GO:0034993">
    <property type="term" value="C:meiotic nuclear membrane microtubule tethering complex"/>
    <property type="evidence" value="ECO:0007669"/>
    <property type="project" value="InterPro"/>
</dbReference>